<dbReference type="InterPro" id="IPR011478">
    <property type="entry name" value="DUF1585"/>
</dbReference>
<dbReference type="InterPro" id="IPR011429">
    <property type="entry name" value="Cyt_c_Planctomycete-type"/>
</dbReference>
<evidence type="ECO:0000259" key="1">
    <source>
        <dbReference type="Pfam" id="PF07624"/>
    </source>
</evidence>
<reference evidence="7 8" key="1">
    <citation type="submission" date="2019-02" db="EMBL/GenBank/DDBJ databases">
        <title>Deep-cultivation of Planctomycetes and their phenomic and genomic characterization uncovers novel biology.</title>
        <authorList>
            <person name="Wiegand S."/>
            <person name="Jogler M."/>
            <person name="Boedeker C."/>
            <person name="Pinto D."/>
            <person name="Vollmers J."/>
            <person name="Rivas-Marin E."/>
            <person name="Kohn T."/>
            <person name="Peeters S.H."/>
            <person name="Heuer A."/>
            <person name="Rast P."/>
            <person name="Oberbeckmann S."/>
            <person name="Bunk B."/>
            <person name="Jeske O."/>
            <person name="Meyerdierks A."/>
            <person name="Storesund J.E."/>
            <person name="Kallscheuer N."/>
            <person name="Luecker S."/>
            <person name="Lage O.M."/>
            <person name="Pohl T."/>
            <person name="Merkel B.J."/>
            <person name="Hornburger P."/>
            <person name="Mueller R.-W."/>
            <person name="Bruemmer F."/>
            <person name="Labrenz M."/>
            <person name="Spormann A.M."/>
            <person name="Op den Camp H."/>
            <person name="Overmann J."/>
            <person name="Amann R."/>
            <person name="Jetten M.S.M."/>
            <person name="Mascher T."/>
            <person name="Medema M.H."/>
            <person name="Devos D.P."/>
            <person name="Kaster A.-K."/>
            <person name="Ovreas L."/>
            <person name="Rohde M."/>
            <person name="Galperin M.Y."/>
            <person name="Jogler C."/>
        </authorList>
    </citation>
    <scope>NUCLEOTIDE SEQUENCE [LARGE SCALE GENOMIC DNA]</scope>
    <source>
        <strain evidence="7 8">K22_7</strain>
    </source>
</reference>
<dbReference type="InterPro" id="IPR013042">
    <property type="entry name" value="DUF1592"/>
</dbReference>
<dbReference type="Pfam" id="PF07631">
    <property type="entry name" value="PSD4"/>
    <property type="match status" value="1"/>
</dbReference>
<dbReference type="KEGG" id="rlc:K227x_59990"/>
<dbReference type="OrthoDB" id="175242at2"/>
<dbReference type="Pfam" id="PF07637">
    <property type="entry name" value="PSD5"/>
    <property type="match status" value="1"/>
</dbReference>
<dbReference type="InterPro" id="IPR013039">
    <property type="entry name" value="DUF1588"/>
</dbReference>
<proteinExistence type="predicted"/>
<feature type="domain" description="DUF1588" evidence="3">
    <location>
        <begin position="610"/>
        <end position="706"/>
    </location>
</feature>
<name>A0A517NKA3_9BACT</name>
<dbReference type="EMBL" id="CP036525">
    <property type="protein sequence ID" value="QDT07571.1"/>
    <property type="molecule type" value="Genomic_DNA"/>
</dbReference>
<dbReference type="Pfam" id="PF07627">
    <property type="entry name" value="PSCyt3"/>
    <property type="match status" value="1"/>
</dbReference>
<dbReference type="AlphaFoldDB" id="A0A517NKA3"/>
<accession>A0A517NKA3</accession>
<evidence type="ECO:0000259" key="4">
    <source>
        <dbReference type="Pfam" id="PF07631"/>
    </source>
</evidence>
<dbReference type="Pfam" id="PF07635">
    <property type="entry name" value="PSCyt1"/>
    <property type="match status" value="1"/>
</dbReference>
<evidence type="ECO:0000313" key="7">
    <source>
        <dbReference type="EMBL" id="QDT07571.1"/>
    </source>
</evidence>
<feature type="domain" description="DUF1595" evidence="6">
    <location>
        <begin position="403"/>
        <end position="458"/>
    </location>
</feature>
<evidence type="ECO:0000313" key="8">
    <source>
        <dbReference type="Proteomes" id="UP000318538"/>
    </source>
</evidence>
<sequence length="800" mass="89128">MLFPARIPSRLRPTVAAIFIVGLALENPIGHADDFSETVDAFTTKHCIECHDDRQEKGDFRIDSLSRDLTDPAIAIAWQDAIDLVEVGEMPPEDHPSASPNELKTFLLAVKTELARTAESSAPQSETRIRRLSHSAMDNTVGDLMGTRLRLSAGLPEDPELAGFDNMASTLGQSSEMMHLLQQNARRIASDATAGGDDPRADIDLDADQMTLGSRVARVDDTLILWSSKNRSNTTWPADFVAPRTGVYRIGLTGFQWDNRYHLDRQNQIAKPDRAQQKSFHKRLPEGRSRQVAIMALQAPIQNALGESTGGRRVGTLTIDDQPKQRWVECELEAGESFFVYATDCPRSQNTPWATIEGSDKVILGEQLHLSRLQIQGPLLPTWPPRFPEQLLDPSGQISNTGLKQFLTKAFRQPVEPEVFELYRQRFVESRHQGQSAQQSLSRLIEAVLCSPRFLYTVSPESPQDAWGIANRLSYFLWNSMPDEHLMRLAESGALIQPDVIADQTRRMLADPKADGFVIDFAGQWLGLRKVGDMLPDPGLYPEYDLVLEQSMRAESESLFREVLTKNLPVTDFLAPRFAMLNQRLAKHYGIDGVLGNEIRSVPVPADSPRGGLLGHASMLTTTSNGTRTSPVVRGVWVLENLLDSPPSPPPPDVEPIEPDVRGATTIREMLAKHRDVATCKECHRRIDPWGFGLENFDAVGAWRDRYGIDQRGKPVDATGKTPSGQTFDSVVQMRDQLLAQSDRFAEALASKLLSHAIGHPASIQERIEIEQIVQRNRNEGGRFADLIVLICQSESFRTH</sequence>
<evidence type="ECO:0000259" key="6">
    <source>
        <dbReference type="Pfam" id="PF07637"/>
    </source>
</evidence>
<keyword evidence="8" id="KW-1185">Reference proteome</keyword>
<evidence type="ECO:0000259" key="3">
    <source>
        <dbReference type="Pfam" id="PF07627"/>
    </source>
</evidence>
<evidence type="ECO:0000259" key="5">
    <source>
        <dbReference type="Pfam" id="PF07635"/>
    </source>
</evidence>
<evidence type="ECO:0000259" key="2">
    <source>
        <dbReference type="Pfam" id="PF07626"/>
    </source>
</evidence>
<feature type="domain" description="DUF1587" evidence="2">
    <location>
        <begin position="130"/>
        <end position="193"/>
    </location>
</feature>
<dbReference type="Pfam" id="PF07624">
    <property type="entry name" value="PSD2"/>
    <property type="match status" value="1"/>
</dbReference>
<evidence type="ECO:0008006" key="9">
    <source>
        <dbReference type="Google" id="ProtNLM"/>
    </source>
</evidence>
<dbReference type="Proteomes" id="UP000318538">
    <property type="component" value="Chromosome"/>
</dbReference>
<dbReference type="InterPro" id="IPR013036">
    <property type="entry name" value="DUF1587"/>
</dbReference>
<feature type="domain" description="DUF1592" evidence="4">
    <location>
        <begin position="466"/>
        <end position="591"/>
    </location>
</feature>
<feature type="domain" description="DUF1585" evidence="1">
    <location>
        <begin position="724"/>
        <end position="797"/>
    </location>
</feature>
<dbReference type="RefSeq" id="WP_145175723.1">
    <property type="nucleotide sequence ID" value="NZ_CP036525.1"/>
</dbReference>
<gene>
    <name evidence="7" type="ORF">K227x_59990</name>
</gene>
<feature type="domain" description="Cytochrome C Planctomycete-type" evidence="5">
    <location>
        <begin position="47"/>
        <end position="94"/>
    </location>
</feature>
<dbReference type="Pfam" id="PF07626">
    <property type="entry name" value="PSD3"/>
    <property type="match status" value="1"/>
</dbReference>
<dbReference type="InterPro" id="IPR013043">
    <property type="entry name" value="DUF1595"/>
</dbReference>
<organism evidence="7 8">
    <name type="scientific">Rubripirellula lacrimiformis</name>
    <dbReference type="NCBI Taxonomy" id="1930273"/>
    <lineage>
        <taxon>Bacteria</taxon>
        <taxon>Pseudomonadati</taxon>
        <taxon>Planctomycetota</taxon>
        <taxon>Planctomycetia</taxon>
        <taxon>Pirellulales</taxon>
        <taxon>Pirellulaceae</taxon>
        <taxon>Rubripirellula</taxon>
    </lineage>
</organism>
<protein>
    <recommendedName>
        <fullName evidence="9">Planctomycete cytochrome C</fullName>
    </recommendedName>
</protein>